<sequence length="199" mass="23784">MERVKRLNALLYAMEEYPDIGRTKLMKFVFFTDLIHYNNYGNTLLDDEYIRMKAGPVPAHAFEVSGATQPQYDVCVEQIDEERTKYTYHPKQQCNRSLFSDEERELFDKIIRLLKAYHTEEISEITHRMALWKNHGKMDQIPIEEFELSDYEMDEFCSFIDYQEAIECVCQLEMNMDDGYEDRVPEYIHELQMAALKEE</sequence>
<dbReference type="Proteomes" id="UP000184671">
    <property type="component" value="Unassembled WGS sequence"/>
</dbReference>
<feature type="domain" description="Antitoxin SocA-like Panacea" evidence="1">
    <location>
        <begin position="25"/>
        <end position="133"/>
    </location>
</feature>
<organism evidence="2 3">
    <name type="scientific">Methanoculleus chikugoensis</name>
    <dbReference type="NCBI Taxonomy" id="118126"/>
    <lineage>
        <taxon>Archaea</taxon>
        <taxon>Methanobacteriati</taxon>
        <taxon>Methanobacteriota</taxon>
        <taxon>Stenosarchaea group</taxon>
        <taxon>Methanomicrobia</taxon>
        <taxon>Methanomicrobiales</taxon>
        <taxon>Methanomicrobiaceae</taxon>
        <taxon>Methanoculleus</taxon>
    </lineage>
</organism>
<accession>A0A1M4MLM3</accession>
<proteinExistence type="predicted"/>
<dbReference type="AlphaFoldDB" id="A0A1M4MLM3"/>
<evidence type="ECO:0000313" key="2">
    <source>
        <dbReference type="EMBL" id="SCL75834.1"/>
    </source>
</evidence>
<name>A0A1M4MLM3_9EURY</name>
<dbReference type="RefSeq" id="WP_256712835.1">
    <property type="nucleotide sequence ID" value="NZ_FMID01000042.1"/>
</dbReference>
<dbReference type="EMBL" id="FMID01000042">
    <property type="protein sequence ID" value="SCL75834.1"/>
    <property type="molecule type" value="Genomic_DNA"/>
</dbReference>
<evidence type="ECO:0000259" key="1">
    <source>
        <dbReference type="Pfam" id="PF13274"/>
    </source>
</evidence>
<reference evidence="2 3" key="1">
    <citation type="submission" date="2016-08" db="EMBL/GenBank/DDBJ databases">
        <authorList>
            <person name="Seilhamer J.J."/>
        </authorList>
    </citation>
    <scope>NUCLEOTIDE SEQUENCE [LARGE SCALE GENOMIC DNA]</scope>
    <source>
        <strain evidence="2">L21-II-0</strain>
    </source>
</reference>
<dbReference type="InterPro" id="IPR025272">
    <property type="entry name" value="SocA_Panacea"/>
</dbReference>
<dbReference type="Pfam" id="PF13274">
    <property type="entry name" value="SocA_Panacea"/>
    <property type="match status" value="1"/>
</dbReference>
<protein>
    <submittedName>
        <fullName evidence="2">Putative phage-associated protein</fullName>
    </submittedName>
</protein>
<evidence type="ECO:0000313" key="3">
    <source>
        <dbReference type="Proteomes" id="UP000184671"/>
    </source>
</evidence>
<gene>
    <name evidence="2" type="ORF">L21_1750</name>
</gene>